<accession>A0A9D3YL53</accession>
<gene>
    <name evidence="10" type="ORF">DPMN_076243</name>
</gene>
<dbReference type="GO" id="GO:0003677">
    <property type="term" value="F:DNA binding"/>
    <property type="evidence" value="ECO:0007669"/>
    <property type="project" value="UniProtKB-UniRule"/>
</dbReference>
<dbReference type="PROSITE" id="PS50071">
    <property type="entry name" value="HOMEOBOX_2"/>
    <property type="match status" value="1"/>
</dbReference>
<reference evidence="10" key="1">
    <citation type="journal article" date="2019" name="bioRxiv">
        <title>The Genome of the Zebra Mussel, Dreissena polymorpha: A Resource for Invasive Species Research.</title>
        <authorList>
            <person name="McCartney M.A."/>
            <person name="Auch B."/>
            <person name="Kono T."/>
            <person name="Mallez S."/>
            <person name="Zhang Y."/>
            <person name="Obille A."/>
            <person name="Becker A."/>
            <person name="Abrahante J.E."/>
            <person name="Garbe J."/>
            <person name="Badalamenti J.P."/>
            <person name="Herman A."/>
            <person name="Mangelson H."/>
            <person name="Liachko I."/>
            <person name="Sullivan S."/>
            <person name="Sone E.D."/>
            <person name="Koren S."/>
            <person name="Silverstein K.A.T."/>
            <person name="Beckman K.B."/>
            <person name="Gohl D.M."/>
        </authorList>
    </citation>
    <scope>NUCLEOTIDE SEQUENCE</scope>
    <source>
        <strain evidence="10">Duluth1</strain>
        <tissue evidence="10">Whole animal</tissue>
    </source>
</reference>
<comment type="similarity">
    <text evidence="2">Belongs to the Abd-B homeobox family.</text>
</comment>
<keyword evidence="3 6" id="KW-0238">DNA-binding</keyword>
<feature type="compositionally biased region" description="Low complexity" evidence="8">
    <location>
        <begin position="273"/>
        <end position="282"/>
    </location>
</feature>
<evidence type="ECO:0000259" key="9">
    <source>
        <dbReference type="PROSITE" id="PS50071"/>
    </source>
</evidence>
<evidence type="ECO:0000256" key="8">
    <source>
        <dbReference type="SAM" id="MobiDB-lite"/>
    </source>
</evidence>
<evidence type="ECO:0000256" key="3">
    <source>
        <dbReference type="ARBA" id="ARBA00023125"/>
    </source>
</evidence>
<evidence type="ECO:0000256" key="6">
    <source>
        <dbReference type="PROSITE-ProRule" id="PRU00108"/>
    </source>
</evidence>
<comment type="subcellular location">
    <subcellularLocation>
        <location evidence="1 6 7">Nucleus</location>
    </subcellularLocation>
</comment>
<evidence type="ECO:0000256" key="7">
    <source>
        <dbReference type="RuleBase" id="RU000682"/>
    </source>
</evidence>
<dbReference type="InterPro" id="IPR009057">
    <property type="entry name" value="Homeodomain-like_sf"/>
</dbReference>
<evidence type="ECO:0000256" key="5">
    <source>
        <dbReference type="ARBA" id="ARBA00023242"/>
    </source>
</evidence>
<organism evidence="10 11">
    <name type="scientific">Dreissena polymorpha</name>
    <name type="common">Zebra mussel</name>
    <name type="synonym">Mytilus polymorpha</name>
    <dbReference type="NCBI Taxonomy" id="45954"/>
    <lineage>
        <taxon>Eukaryota</taxon>
        <taxon>Metazoa</taxon>
        <taxon>Spiralia</taxon>
        <taxon>Lophotrochozoa</taxon>
        <taxon>Mollusca</taxon>
        <taxon>Bivalvia</taxon>
        <taxon>Autobranchia</taxon>
        <taxon>Heteroconchia</taxon>
        <taxon>Euheterodonta</taxon>
        <taxon>Imparidentia</taxon>
        <taxon>Neoheterodontei</taxon>
        <taxon>Myida</taxon>
        <taxon>Dreissenoidea</taxon>
        <taxon>Dreissenidae</taxon>
        <taxon>Dreissena</taxon>
    </lineage>
</organism>
<dbReference type="InterPro" id="IPR001356">
    <property type="entry name" value="HD"/>
</dbReference>
<dbReference type="PANTHER" id="PTHR45874">
    <property type="entry name" value="HOMEOBOX PROTEIN ABDOMINAL-B"/>
    <property type="match status" value="1"/>
</dbReference>
<dbReference type="AlphaFoldDB" id="A0A9D3YL53"/>
<evidence type="ECO:0000256" key="4">
    <source>
        <dbReference type="ARBA" id="ARBA00023155"/>
    </source>
</evidence>
<feature type="compositionally biased region" description="Basic and acidic residues" evidence="8">
    <location>
        <begin position="227"/>
        <end position="242"/>
    </location>
</feature>
<feature type="domain" description="Homeobox" evidence="9">
    <location>
        <begin position="166"/>
        <end position="226"/>
    </location>
</feature>
<dbReference type="InterPro" id="IPR046333">
    <property type="entry name" value="HXA10/ABDB-like"/>
</dbReference>
<keyword evidence="11" id="KW-1185">Reference proteome</keyword>
<evidence type="ECO:0000256" key="1">
    <source>
        <dbReference type="ARBA" id="ARBA00004123"/>
    </source>
</evidence>
<feature type="DNA-binding region" description="Homeobox" evidence="6">
    <location>
        <begin position="168"/>
        <end position="227"/>
    </location>
</feature>
<keyword evidence="4 6" id="KW-0371">Homeobox</keyword>
<evidence type="ECO:0000313" key="11">
    <source>
        <dbReference type="Proteomes" id="UP000828390"/>
    </source>
</evidence>
<comment type="caution">
    <text evidence="10">The sequence shown here is derived from an EMBL/GenBank/DDBJ whole genome shotgun (WGS) entry which is preliminary data.</text>
</comment>
<evidence type="ECO:0000256" key="2">
    <source>
        <dbReference type="ARBA" id="ARBA00006317"/>
    </source>
</evidence>
<dbReference type="GO" id="GO:0000981">
    <property type="term" value="F:DNA-binding transcription factor activity, RNA polymerase II-specific"/>
    <property type="evidence" value="ECO:0007669"/>
    <property type="project" value="InterPro"/>
</dbReference>
<dbReference type="GO" id="GO:0005634">
    <property type="term" value="C:nucleus"/>
    <property type="evidence" value="ECO:0007669"/>
    <property type="project" value="UniProtKB-SubCell"/>
</dbReference>
<dbReference type="SMART" id="SM00389">
    <property type="entry name" value="HOX"/>
    <property type="match status" value="1"/>
</dbReference>
<dbReference type="Proteomes" id="UP000828390">
    <property type="component" value="Unassembled WGS sequence"/>
</dbReference>
<dbReference type="SUPFAM" id="SSF46689">
    <property type="entry name" value="Homeodomain-like"/>
    <property type="match status" value="1"/>
</dbReference>
<protein>
    <recommendedName>
        <fullName evidence="9">Homeobox domain-containing protein</fullName>
    </recommendedName>
</protein>
<sequence length="282" mass="31359">MESPANNLLAAHSGLSLYTNSISSTVPGLLSSSPTLDASASRLTGNSSWHSPYSAEGALGNNSCSMASYGNLPLGASFSMNSKAAYGSFGGSSDYLNCRQMVNHMSPLNPMPMRNYPSIYGDNLMYQGHTGYTNGGYFPDMTAGIPPFPGRDLDCRQPPTESEGESKGRKKRKPYTRYQTMVLENEFLNSSCITRQKRWEISCKLQLTERQVKVWFQNRRMKRKKLNERAKNRLREEADIKDVPQIPQQAHSQHPQHPALSAHAHPHGHAHSHSLSQQHLQA</sequence>
<reference evidence="10" key="2">
    <citation type="submission" date="2020-11" db="EMBL/GenBank/DDBJ databases">
        <authorList>
            <person name="McCartney M.A."/>
            <person name="Auch B."/>
            <person name="Kono T."/>
            <person name="Mallez S."/>
            <person name="Becker A."/>
            <person name="Gohl D.M."/>
            <person name="Silverstein K.A.T."/>
            <person name="Koren S."/>
            <person name="Bechman K.B."/>
            <person name="Herman A."/>
            <person name="Abrahante J.E."/>
            <person name="Garbe J."/>
        </authorList>
    </citation>
    <scope>NUCLEOTIDE SEQUENCE</scope>
    <source>
        <strain evidence="10">Duluth1</strain>
        <tissue evidence="10">Whole animal</tissue>
    </source>
</reference>
<proteinExistence type="inferred from homology"/>
<name>A0A9D3YL53_DREPO</name>
<dbReference type="CDD" id="cd00086">
    <property type="entry name" value="homeodomain"/>
    <property type="match status" value="1"/>
</dbReference>
<dbReference type="InterPro" id="IPR017970">
    <property type="entry name" value="Homeobox_CS"/>
</dbReference>
<feature type="region of interest" description="Disordered" evidence="8">
    <location>
        <begin position="226"/>
        <end position="282"/>
    </location>
</feature>
<keyword evidence="5 6" id="KW-0539">Nucleus</keyword>
<dbReference type="OrthoDB" id="6159439at2759"/>
<dbReference type="Gene3D" id="1.10.10.60">
    <property type="entry name" value="Homeodomain-like"/>
    <property type="match status" value="1"/>
</dbReference>
<feature type="region of interest" description="Disordered" evidence="8">
    <location>
        <begin position="148"/>
        <end position="174"/>
    </location>
</feature>
<feature type="compositionally biased region" description="Low complexity" evidence="8">
    <location>
        <begin position="244"/>
        <end position="263"/>
    </location>
</feature>
<dbReference type="EMBL" id="JAIWYP010000015">
    <property type="protein sequence ID" value="KAH3701260.1"/>
    <property type="molecule type" value="Genomic_DNA"/>
</dbReference>
<evidence type="ECO:0000313" key="10">
    <source>
        <dbReference type="EMBL" id="KAH3701260.1"/>
    </source>
</evidence>
<dbReference type="PROSITE" id="PS00027">
    <property type="entry name" value="HOMEOBOX_1"/>
    <property type="match status" value="1"/>
</dbReference>
<dbReference type="Pfam" id="PF00046">
    <property type="entry name" value="Homeodomain"/>
    <property type="match status" value="1"/>
</dbReference>